<evidence type="ECO:0000313" key="2">
    <source>
        <dbReference type="EMBL" id="TIC78545.1"/>
    </source>
</evidence>
<reference evidence="2 3" key="1">
    <citation type="submission" date="2019-04" db="EMBL/GenBank/DDBJ databases">
        <title>Crenobacter sp. nov.</title>
        <authorList>
            <person name="Shi S."/>
        </authorList>
    </citation>
    <scope>NUCLEOTIDE SEQUENCE [LARGE SCALE GENOMIC DNA]</scope>
    <source>
        <strain evidence="2 3">GY 70310</strain>
    </source>
</reference>
<feature type="domain" description="AAA" evidence="1">
    <location>
        <begin position="77"/>
        <end position="274"/>
    </location>
</feature>
<dbReference type="CDD" id="cd02042">
    <property type="entry name" value="ParAB_family"/>
    <property type="match status" value="1"/>
</dbReference>
<dbReference type="InterPro" id="IPR027417">
    <property type="entry name" value="P-loop_NTPase"/>
</dbReference>
<dbReference type="Proteomes" id="UP000308891">
    <property type="component" value="Unassembled WGS sequence"/>
</dbReference>
<dbReference type="InterPro" id="IPR050678">
    <property type="entry name" value="DNA_Partitioning_ATPase"/>
</dbReference>
<dbReference type="PANTHER" id="PTHR13696:SF99">
    <property type="entry name" value="COBYRINIC ACID AC-DIAMIDE SYNTHASE"/>
    <property type="match status" value="1"/>
</dbReference>
<dbReference type="RefSeq" id="WP_136555783.1">
    <property type="nucleotide sequence ID" value="NZ_STGJ01000025.1"/>
</dbReference>
<evidence type="ECO:0000313" key="3">
    <source>
        <dbReference type="Proteomes" id="UP000308891"/>
    </source>
</evidence>
<dbReference type="AlphaFoldDB" id="A0A4T0UK68"/>
<evidence type="ECO:0000259" key="1">
    <source>
        <dbReference type="Pfam" id="PF13614"/>
    </source>
</evidence>
<accession>A0A4T0UK68</accession>
<dbReference type="Pfam" id="PF13614">
    <property type="entry name" value="AAA_31"/>
    <property type="match status" value="1"/>
</dbReference>
<dbReference type="SUPFAM" id="SSF52540">
    <property type="entry name" value="P-loop containing nucleoside triphosphate hydrolases"/>
    <property type="match status" value="1"/>
</dbReference>
<dbReference type="InterPro" id="IPR025669">
    <property type="entry name" value="AAA_dom"/>
</dbReference>
<dbReference type="Gene3D" id="3.40.50.300">
    <property type="entry name" value="P-loop containing nucleotide triphosphate hydrolases"/>
    <property type="match status" value="1"/>
</dbReference>
<organism evidence="2 3">
    <name type="scientific">Crenobacter intestini</name>
    <dbReference type="NCBI Taxonomy" id="2563443"/>
    <lineage>
        <taxon>Bacteria</taxon>
        <taxon>Pseudomonadati</taxon>
        <taxon>Pseudomonadota</taxon>
        <taxon>Betaproteobacteria</taxon>
        <taxon>Neisseriales</taxon>
        <taxon>Neisseriaceae</taxon>
        <taxon>Crenobacter</taxon>
    </lineage>
</organism>
<proteinExistence type="predicted"/>
<dbReference type="PANTHER" id="PTHR13696">
    <property type="entry name" value="P-LOOP CONTAINING NUCLEOSIDE TRIPHOSPHATE HYDROLASE"/>
    <property type="match status" value="1"/>
</dbReference>
<protein>
    <submittedName>
        <fullName evidence="2">ParA family protein</fullName>
    </submittedName>
</protein>
<dbReference type="EMBL" id="STGJ01000025">
    <property type="protein sequence ID" value="TIC78545.1"/>
    <property type="molecule type" value="Genomic_DNA"/>
</dbReference>
<name>A0A4T0UK68_9NEIS</name>
<comment type="caution">
    <text evidence="2">The sequence shown here is derived from an EMBL/GenBank/DDBJ whole genome shotgun (WGS) entry which is preliminary data.</text>
</comment>
<dbReference type="OrthoDB" id="9815116at2"/>
<gene>
    <name evidence="2" type="ORF">E5K04_15625</name>
</gene>
<sequence length="366" mass="40588">MSSDGTLNNLSFSPKFVSDLLGTTPGYIRKLEEDLGVEVGRVMRGSVEARSYSPDNVFELQWRRRAKGDLKGLSSQKIITVFVRKGGVAKTTLAVNLAINLQLQGLRVLLVDNDPQGDATSMLGYDPDRSPEDLKEEGLSADLGITGHWGNLLPLPNSRNEAMTLDQLIKYPFGQYGPHLIPAYEALEDMNTSLNASMHSDLRYSLFIAKARNGEIPGVDLSVYDVIIFDNSPSSAALSRNAMVAADMLVCPIRFDKFSLRALSRLEDMLVEFSDATGRSPDVVPVPTMFSRTRPRMQRNLATLAERFPNHITEHQLHQTEDYNKALDENVPIAFFKQATPLSIEAMRSVSMEILSRLKVLDGGKK</sequence>
<keyword evidence="3" id="KW-1185">Reference proteome</keyword>